<feature type="transmembrane region" description="Helical" evidence="1">
    <location>
        <begin position="135"/>
        <end position="158"/>
    </location>
</feature>
<keyword evidence="4" id="KW-1185">Reference proteome</keyword>
<feature type="domain" description="GGDEF" evidence="2">
    <location>
        <begin position="353"/>
        <end position="486"/>
    </location>
</feature>
<dbReference type="Pfam" id="PF00990">
    <property type="entry name" value="GGDEF"/>
    <property type="match status" value="1"/>
</dbReference>
<dbReference type="EMBL" id="PVMZ01000007">
    <property type="protein sequence ID" value="PRX20971.1"/>
    <property type="molecule type" value="Genomic_DNA"/>
</dbReference>
<dbReference type="Gene3D" id="3.30.70.270">
    <property type="match status" value="1"/>
</dbReference>
<gene>
    <name evidence="3" type="ORF">CLV67_107248</name>
</gene>
<feature type="transmembrane region" description="Helical" evidence="1">
    <location>
        <begin position="43"/>
        <end position="60"/>
    </location>
</feature>
<dbReference type="PANTHER" id="PTHR45138">
    <property type="entry name" value="REGULATORY COMPONENTS OF SENSORY TRANSDUCTION SYSTEM"/>
    <property type="match status" value="1"/>
</dbReference>
<dbReference type="Proteomes" id="UP000239415">
    <property type="component" value="Unassembled WGS sequence"/>
</dbReference>
<dbReference type="PROSITE" id="PS50887">
    <property type="entry name" value="GGDEF"/>
    <property type="match status" value="1"/>
</dbReference>
<name>A0A2T0KCM1_9ACTN</name>
<dbReference type="CDD" id="cd01949">
    <property type="entry name" value="GGDEF"/>
    <property type="match status" value="1"/>
</dbReference>
<feature type="transmembrane region" description="Helical" evidence="1">
    <location>
        <begin position="170"/>
        <end position="188"/>
    </location>
</feature>
<feature type="transmembrane region" description="Helical" evidence="1">
    <location>
        <begin position="293"/>
        <end position="314"/>
    </location>
</feature>
<reference evidence="3 4" key="1">
    <citation type="submission" date="2018-03" db="EMBL/GenBank/DDBJ databases">
        <title>Genomic Encyclopedia of Archaeal and Bacterial Type Strains, Phase II (KMG-II): from individual species to whole genera.</title>
        <authorList>
            <person name="Goeker M."/>
        </authorList>
    </citation>
    <scope>NUCLEOTIDE SEQUENCE [LARGE SCALE GENOMIC DNA]</scope>
    <source>
        <strain evidence="3 4">DSM 43146</strain>
    </source>
</reference>
<keyword evidence="1" id="KW-0472">Membrane</keyword>
<feature type="transmembrane region" description="Helical" evidence="1">
    <location>
        <begin position="12"/>
        <end position="31"/>
    </location>
</feature>
<evidence type="ECO:0000259" key="2">
    <source>
        <dbReference type="PROSITE" id="PS50887"/>
    </source>
</evidence>
<dbReference type="OrthoDB" id="23692at2"/>
<protein>
    <submittedName>
        <fullName evidence="3">Diguanylate cyclase (GGDEF)-like protein</fullName>
    </submittedName>
</protein>
<evidence type="ECO:0000256" key="1">
    <source>
        <dbReference type="SAM" id="Phobius"/>
    </source>
</evidence>
<keyword evidence="1" id="KW-0812">Transmembrane</keyword>
<comment type="caution">
    <text evidence="3">The sequence shown here is derived from an EMBL/GenBank/DDBJ whole genome shotgun (WGS) entry which is preliminary data.</text>
</comment>
<dbReference type="InterPro" id="IPR029787">
    <property type="entry name" value="Nucleotide_cyclase"/>
</dbReference>
<feature type="transmembrane region" description="Helical" evidence="1">
    <location>
        <begin position="72"/>
        <end position="94"/>
    </location>
</feature>
<feature type="transmembrane region" description="Helical" evidence="1">
    <location>
        <begin position="106"/>
        <end position="123"/>
    </location>
</feature>
<dbReference type="InterPro" id="IPR050469">
    <property type="entry name" value="Diguanylate_Cyclase"/>
</dbReference>
<feature type="transmembrane region" description="Helical" evidence="1">
    <location>
        <begin position="268"/>
        <end position="287"/>
    </location>
</feature>
<proteinExistence type="predicted"/>
<dbReference type="SMART" id="SM00267">
    <property type="entry name" value="GGDEF"/>
    <property type="match status" value="1"/>
</dbReference>
<organism evidence="3 4">
    <name type="scientific">Actinoplanes italicus</name>
    <dbReference type="NCBI Taxonomy" id="113567"/>
    <lineage>
        <taxon>Bacteria</taxon>
        <taxon>Bacillati</taxon>
        <taxon>Actinomycetota</taxon>
        <taxon>Actinomycetes</taxon>
        <taxon>Micromonosporales</taxon>
        <taxon>Micromonosporaceae</taxon>
        <taxon>Actinoplanes</taxon>
    </lineage>
</organism>
<dbReference type="GO" id="GO:1902201">
    <property type="term" value="P:negative regulation of bacterial-type flagellum-dependent cell motility"/>
    <property type="evidence" value="ECO:0007669"/>
    <property type="project" value="TreeGrafter"/>
</dbReference>
<dbReference type="NCBIfam" id="TIGR00254">
    <property type="entry name" value="GGDEF"/>
    <property type="match status" value="1"/>
</dbReference>
<feature type="transmembrane region" description="Helical" evidence="1">
    <location>
        <begin position="195"/>
        <end position="216"/>
    </location>
</feature>
<accession>A0A2T0KCM1</accession>
<sequence length="495" mass="52140">MTDDLGKSPRRVAAWHLCLAAIPIVIGAYFAMVQAGVWPAGQVALYVSANVTFAVAALVVSRRLPAMRTILIFLAGSAAAGATGDVLFYVDALIHGEPPYPGVPDLFYLIAYPLMAVGLILVVRRRTPGWDSASVIDAAIVAIGAGYLVFLFLVVPLVDFGDKVTSLVSIAYPIGDLMLIVVGARLMLGAGPRTTALRFIGAYLGLVLIADAIYGFQTQAGTYVAGNFLDAFWMTASFCMAAGVLHPSAPKLVAVSNTATPDATPGRLAILAIAAITAPTSMVIQHLRDEEEHLVAAAVICNLLFLLVMVRMALLVQAQRHAAVTDGLTGLRSRRFFEQALGNQGERSAKSGVPVSVLLLDIDHFKSVNDTYGHNGGDRVLVEVTHRLRELVRPGDVVARYGGEEFAVLLPDTTTAQAVEVAERIRRGVSAAPIAVGDSRLLTVTVSGGIAGMPAAGTTEELVLAADRALYAAKHAGRNRVASADDQAIEEPVAV</sequence>
<dbReference type="SUPFAM" id="SSF55073">
    <property type="entry name" value="Nucleotide cyclase"/>
    <property type="match status" value="1"/>
</dbReference>
<dbReference type="AlphaFoldDB" id="A0A2T0KCM1"/>
<dbReference type="InterPro" id="IPR043128">
    <property type="entry name" value="Rev_trsase/Diguanyl_cyclase"/>
</dbReference>
<evidence type="ECO:0000313" key="3">
    <source>
        <dbReference type="EMBL" id="PRX20971.1"/>
    </source>
</evidence>
<keyword evidence="1" id="KW-1133">Transmembrane helix</keyword>
<evidence type="ECO:0000313" key="4">
    <source>
        <dbReference type="Proteomes" id="UP000239415"/>
    </source>
</evidence>
<dbReference type="FunFam" id="3.30.70.270:FF:000001">
    <property type="entry name" value="Diguanylate cyclase domain protein"/>
    <property type="match status" value="1"/>
</dbReference>
<feature type="transmembrane region" description="Helical" evidence="1">
    <location>
        <begin position="228"/>
        <end position="247"/>
    </location>
</feature>
<dbReference type="GO" id="GO:0005886">
    <property type="term" value="C:plasma membrane"/>
    <property type="evidence" value="ECO:0007669"/>
    <property type="project" value="TreeGrafter"/>
</dbReference>
<dbReference type="InterPro" id="IPR000160">
    <property type="entry name" value="GGDEF_dom"/>
</dbReference>
<dbReference type="PANTHER" id="PTHR45138:SF9">
    <property type="entry name" value="DIGUANYLATE CYCLASE DGCM-RELATED"/>
    <property type="match status" value="1"/>
</dbReference>
<dbReference type="GO" id="GO:0043709">
    <property type="term" value="P:cell adhesion involved in single-species biofilm formation"/>
    <property type="evidence" value="ECO:0007669"/>
    <property type="project" value="TreeGrafter"/>
</dbReference>
<dbReference type="RefSeq" id="WP_106320293.1">
    <property type="nucleotide sequence ID" value="NZ_BOMO01000072.1"/>
</dbReference>
<dbReference type="GO" id="GO:0052621">
    <property type="term" value="F:diguanylate cyclase activity"/>
    <property type="evidence" value="ECO:0007669"/>
    <property type="project" value="TreeGrafter"/>
</dbReference>